<comment type="caution">
    <text evidence="1">The sequence shown here is derived from an EMBL/GenBank/DDBJ whole genome shotgun (WGS) entry which is preliminary data.</text>
</comment>
<evidence type="ECO:0000313" key="1">
    <source>
        <dbReference type="EMBL" id="KAK3767914.1"/>
    </source>
</evidence>
<dbReference type="EMBL" id="JAWDGP010004097">
    <property type="protein sequence ID" value="KAK3767914.1"/>
    <property type="molecule type" value="Genomic_DNA"/>
</dbReference>
<name>A0AAE0ZEJ0_9GAST</name>
<evidence type="ECO:0000313" key="2">
    <source>
        <dbReference type="Proteomes" id="UP001283361"/>
    </source>
</evidence>
<dbReference type="Proteomes" id="UP001283361">
    <property type="component" value="Unassembled WGS sequence"/>
</dbReference>
<gene>
    <name evidence="1" type="ORF">RRG08_065428</name>
</gene>
<accession>A0AAE0ZEJ0</accession>
<protein>
    <submittedName>
        <fullName evidence="1">Uncharacterized protein</fullName>
    </submittedName>
</protein>
<organism evidence="1 2">
    <name type="scientific">Elysia crispata</name>
    <name type="common">lettuce slug</name>
    <dbReference type="NCBI Taxonomy" id="231223"/>
    <lineage>
        <taxon>Eukaryota</taxon>
        <taxon>Metazoa</taxon>
        <taxon>Spiralia</taxon>
        <taxon>Lophotrochozoa</taxon>
        <taxon>Mollusca</taxon>
        <taxon>Gastropoda</taxon>
        <taxon>Heterobranchia</taxon>
        <taxon>Euthyneura</taxon>
        <taxon>Panpulmonata</taxon>
        <taxon>Sacoglossa</taxon>
        <taxon>Placobranchoidea</taxon>
        <taxon>Plakobranchidae</taxon>
        <taxon>Elysia</taxon>
    </lineage>
</organism>
<dbReference type="AlphaFoldDB" id="A0AAE0ZEJ0"/>
<reference evidence="1" key="1">
    <citation type="journal article" date="2023" name="G3 (Bethesda)">
        <title>A reference genome for the long-term kleptoplast-retaining sea slug Elysia crispata morphotype clarki.</title>
        <authorList>
            <person name="Eastman K.E."/>
            <person name="Pendleton A.L."/>
            <person name="Shaikh M.A."/>
            <person name="Suttiyut T."/>
            <person name="Ogas R."/>
            <person name="Tomko P."/>
            <person name="Gavelis G."/>
            <person name="Widhalm J.R."/>
            <person name="Wisecaver J.H."/>
        </authorList>
    </citation>
    <scope>NUCLEOTIDE SEQUENCE</scope>
    <source>
        <strain evidence="1">ECLA1</strain>
    </source>
</reference>
<sequence>MKMCRDIKLSSYELGQLFFLRVRAHAPDMSGLALLAVFSQILSSPGRGCFIQHLSRFKSRKEQGRSVQFSGFHSATGPSTGSSIVRSVLSVRVTDAPRSANNLEGKPCLLYGTLYLVKTSS</sequence>
<proteinExistence type="predicted"/>
<keyword evidence="2" id="KW-1185">Reference proteome</keyword>